<evidence type="ECO:0000256" key="3">
    <source>
        <dbReference type="ARBA" id="ARBA00022517"/>
    </source>
</evidence>
<dbReference type="GO" id="GO:0031429">
    <property type="term" value="C:box H/ACA snoRNP complex"/>
    <property type="evidence" value="ECO:0007669"/>
    <property type="project" value="TreeGrafter"/>
</dbReference>
<proteinExistence type="inferred from homology"/>
<dbReference type="SUPFAM" id="SSF144210">
    <property type="entry name" value="Nop10-like SnoRNP"/>
    <property type="match status" value="1"/>
</dbReference>
<evidence type="ECO:0000256" key="8">
    <source>
        <dbReference type="ARBA" id="ARBA00032266"/>
    </source>
</evidence>
<dbReference type="InterPro" id="IPR036756">
    <property type="entry name" value="H/ACA_rnp_Nop10_sf"/>
</dbReference>
<dbReference type="PANTHER" id="PTHR13305:SF0">
    <property type="entry name" value="H_ACA RIBONUCLEOPROTEIN COMPLEX SUBUNIT 3"/>
    <property type="match status" value="1"/>
</dbReference>
<evidence type="ECO:0000256" key="4">
    <source>
        <dbReference type="ARBA" id="ARBA00022552"/>
    </source>
</evidence>
<name>A0A059F0A3_9MICR</name>
<dbReference type="PANTHER" id="PTHR13305">
    <property type="entry name" value="RIBOSOME BIOGENESIS PROTEIN NOP10"/>
    <property type="match status" value="1"/>
</dbReference>
<keyword evidence="5" id="KW-0687">Ribonucleoprotein</keyword>
<dbReference type="Gene3D" id="2.20.28.40">
    <property type="entry name" value="H/ACA ribonucleoprotein complex, subunit Nop10"/>
    <property type="match status" value="1"/>
</dbReference>
<evidence type="ECO:0000256" key="5">
    <source>
        <dbReference type="ARBA" id="ARBA00023274"/>
    </source>
</evidence>
<dbReference type="GO" id="GO:0031118">
    <property type="term" value="P:rRNA pseudouridine synthesis"/>
    <property type="evidence" value="ECO:0007669"/>
    <property type="project" value="TreeGrafter"/>
</dbReference>
<dbReference type="GO" id="GO:0031120">
    <property type="term" value="P:snRNA pseudouridine synthesis"/>
    <property type="evidence" value="ECO:0007669"/>
    <property type="project" value="TreeGrafter"/>
</dbReference>
<dbReference type="AlphaFoldDB" id="A0A059F0A3"/>
<accession>A0A059F0A3</accession>
<evidence type="ECO:0000256" key="1">
    <source>
        <dbReference type="ARBA" id="ARBA00009462"/>
    </source>
</evidence>
<dbReference type="GO" id="GO:0070034">
    <property type="term" value="F:telomerase RNA binding"/>
    <property type="evidence" value="ECO:0007669"/>
    <property type="project" value="TreeGrafter"/>
</dbReference>
<gene>
    <name evidence="9" type="ORF">H312_01855</name>
</gene>
<keyword evidence="10" id="KW-1185">Reference proteome</keyword>
<evidence type="ECO:0000313" key="10">
    <source>
        <dbReference type="Proteomes" id="UP000030655"/>
    </source>
</evidence>
<evidence type="ECO:0000256" key="2">
    <source>
        <dbReference type="ARBA" id="ARBA00021838"/>
    </source>
</evidence>
<comment type="similarity">
    <text evidence="1">Belongs to the NOP10 family.</text>
</comment>
<keyword evidence="4" id="KW-0698">rRNA processing</keyword>
<keyword evidence="3" id="KW-0690">Ribosome biogenesis</keyword>
<dbReference type="VEuPathDB" id="MicrosporidiaDB:H312_01855"/>
<dbReference type="HOGENOM" id="CLU_184680_3_0_1"/>
<protein>
    <recommendedName>
        <fullName evidence="2">H/ACA ribonucleoprotein complex subunit NOP10</fullName>
    </recommendedName>
    <alternativeName>
        <fullName evidence="6">Nucleolar protein 10</fullName>
    </alternativeName>
    <alternativeName>
        <fullName evidence="7">Nucleolar protein family A member 3</fullName>
    </alternativeName>
    <alternativeName>
        <fullName evidence="8">snoRNP protein NOP10</fullName>
    </alternativeName>
</protein>
<dbReference type="InterPro" id="IPR007264">
    <property type="entry name" value="H/ACA_rnp_Nop10"/>
</dbReference>
<reference evidence="9 10" key="2">
    <citation type="submission" date="2014-03" db="EMBL/GenBank/DDBJ databases">
        <title>The Genome Sequence of Anncaliia algerae insect isolate PRA339.</title>
        <authorList>
            <consortium name="The Broad Institute Genome Sequencing Platform"/>
            <consortium name="The Broad Institute Genome Sequencing Center for Infectious Disease"/>
            <person name="Cuomo C."/>
            <person name="Becnel J."/>
            <person name="Sanscrainte N."/>
            <person name="Walker B."/>
            <person name="Young S.K."/>
            <person name="Zeng Q."/>
            <person name="Gargeya S."/>
            <person name="Fitzgerald M."/>
            <person name="Haas B."/>
            <person name="Abouelleil A."/>
            <person name="Alvarado L."/>
            <person name="Arachchi H.M."/>
            <person name="Berlin A.M."/>
            <person name="Chapman S.B."/>
            <person name="Dewar J."/>
            <person name="Goldberg J."/>
            <person name="Griggs A."/>
            <person name="Gujja S."/>
            <person name="Hansen M."/>
            <person name="Howarth C."/>
            <person name="Imamovic A."/>
            <person name="Larimer J."/>
            <person name="McCowan C."/>
            <person name="Murphy C."/>
            <person name="Neiman D."/>
            <person name="Pearson M."/>
            <person name="Priest M."/>
            <person name="Roberts A."/>
            <person name="Saif S."/>
            <person name="Shea T."/>
            <person name="Sisk P."/>
            <person name="Sykes S."/>
            <person name="Wortman J."/>
            <person name="Nusbaum C."/>
            <person name="Birren B."/>
        </authorList>
    </citation>
    <scope>NUCLEOTIDE SEQUENCE [LARGE SCALE GENOMIC DNA]</scope>
    <source>
        <strain evidence="9 10">PRA339</strain>
    </source>
</reference>
<evidence type="ECO:0000256" key="6">
    <source>
        <dbReference type="ARBA" id="ARBA00030185"/>
    </source>
</evidence>
<dbReference type="OrthoDB" id="13807at2759"/>
<organism evidence="9 10">
    <name type="scientific">Anncaliia algerae PRA339</name>
    <dbReference type="NCBI Taxonomy" id="1288291"/>
    <lineage>
        <taxon>Eukaryota</taxon>
        <taxon>Fungi</taxon>
        <taxon>Fungi incertae sedis</taxon>
        <taxon>Microsporidia</taxon>
        <taxon>Tubulinosematoidea</taxon>
        <taxon>Tubulinosematidae</taxon>
        <taxon>Anncaliia</taxon>
    </lineage>
</organism>
<dbReference type="Pfam" id="PF04135">
    <property type="entry name" value="Nop10p"/>
    <property type="match status" value="1"/>
</dbReference>
<dbReference type="GO" id="GO:1904874">
    <property type="term" value="P:positive regulation of telomerase RNA localization to Cajal body"/>
    <property type="evidence" value="ECO:0007669"/>
    <property type="project" value="TreeGrafter"/>
</dbReference>
<dbReference type="Proteomes" id="UP000030655">
    <property type="component" value="Unassembled WGS sequence"/>
</dbReference>
<evidence type="ECO:0000313" key="9">
    <source>
        <dbReference type="EMBL" id="KCZ80728.1"/>
    </source>
</evidence>
<evidence type="ECO:0000256" key="7">
    <source>
        <dbReference type="ARBA" id="ARBA00031779"/>
    </source>
</evidence>
<dbReference type="EMBL" id="KK365165">
    <property type="protein sequence ID" value="KCZ80728.1"/>
    <property type="molecule type" value="Genomic_DNA"/>
</dbReference>
<sequence length="56" mass="6803">MYFYKDINNKKTYTLSKQLEDKFIESAHPARFSPEDTDSEPRILMKRRFKISPFDK</sequence>
<dbReference type="GO" id="GO:0030515">
    <property type="term" value="F:snoRNA binding"/>
    <property type="evidence" value="ECO:0007669"/>
    <property type="project" value="InterPro"/>
</dbReference>
<reference evidence="10" key="1">
    <citation type="submission" date="2013-02" db="EMBL/GenBank/DDBJ databases">
        <authorList>
            <consortium name="The Broad Institute Genome Sequencing Platform"/>
            <person name="Cuomo C."/>
            <person name="Becnel J."/>
            <person name="Sanscrainte N."/>
            <person name="Walker B."/>
            <person name="Young S.K."/>
            <person name="Zeng Q."/>
            <person name="Gargeya S."/>
            <person name="Fitzgerald M."/>
            <person name="Haas B."/>
            <person name="Abouelleil A."/>
            <person name="Alvarado L."/>
            <person name="Arachchi H.M."/>
            <person name="Berlin A.M."/>
            <person name="Chapman S.B."/>
            <person name="Dewar J."/>
            <person name="Goldberg J."/>
            <person name="Griggs A."/>
            <person name="Gujja S."/>
            <person name="Hansen M."/>
            <person name="Howarth C."/>
            <person name="Imamovic A."/>
            <person name="Larimer J."/>
            <person name="McCowan C."/>
            <person name="Murphy C."/>
            <person name="Neiman D."/>
            <person name="Pearson M."/>
            <person name="Priest M."/>
            <person name="Roberts A."/>
            <person name="Saif S."/>
            <person name="Shea T."/>
            <person name="Sisk P."/>
            <person name="Sykes S."/>
            <person name="Wortman J."/>
            <person name="Nusbaum C."/>
            <person name="Birren B."/>
        </authorList>
    </citation>
    <scope>NUCLEOTIDE SEQUENCE [LARGE SCALE GENOMIC DNA]</scope>
    <source>
        <strain evidence="10">PRA339</strain>
    </source>
</reference>